<reference evidence="1 2" key="1">
    <citation type="submission" date="2019-07" db="EMBL/GenBank/DDBJ databases">
        <title>Annotation for the trematode Paragonimus westermani.</title>
        <authorList>
            <person name="Choi Y.-J."/>
        </authorList>
    </citation>
    <scope>NUCLEOTIDE SEQUENCE [LARGE SCALE GENOMIC DNA]</scope>
    <source>
        <strain evidence="1">180907_Pwestermani</strain>
    </source>
</reference>
<sequence length="207" mass="23784">MRRPSVDPLQLKNDMVGRKRVLSQPLSLITSQPFLAPFVPDLLRWLVNGIESYCYEHSWSVVYSPLNEYHNEAVLAFQLIDINNDPGATEKFIGRLQHPVQILVVRPFLNELGMKLLHCNGSLMHKLSQFPLFDFFLRPHPGSKKVQNAALQSYCGHVNTGVLDDSLVAHLGVRRQTFGCQTEIGSHLRTFVDHFRRETGATWFWFR</sequence>
<evidence type="ECO:0000313" key="2">
    <source>
        <dbReference type="Proteomes" id="UP000699462"/>
    </source>
</evidence>
<dbReference type="AlphaFoldDB" id="A0A8T0D3G7"/>
<accession>A0A8T0D3G7</accession>
<evidence type="ECO:0000313" key="1">
    <source>
        <dbReference type="EMBL" id="KAF8561151.1"/>
    </source>
</evidence>
<dbReference type="OrthoDB" id="6247869at2759"/>
<gene>
    <name evidence="1" type="ORF">P879_06009</name>
</gene>
<protein>
    <submittedName>
        <fullName evidence="1">Uncharacterized protein</fullName>
    </submittedName>
</protein>
<proteinExistence type="predicted"/>
<dbReference type="EMBL" id="JTDF01021961">
    <property type="protein sequence ID" value="KAF8561151.1"/>
    <property type="molecule type" value="Genomic_DNA"/>
</dbReference>
<name>A0A8T0D3G7_9TREM</name>
<organism evidence="1 2">
    <name type="scientific">Paragonimus westermani</name>
    <dbReference type="NCBI Taxonomy" id="34504"/>
    <lineage>
        <taxon>Eukaryota</taxon>
        <taxon>Metazoa</taxon>
        <taxon>Spiralia</taxon>
        <taxon>Lophotrochozoa</taxon>
        <taxon>Platyhelminthes</taxon>
        <taxon>Trematoda</taxon>
        <taxon>Digenea</taxon>
        <taxon>Plagiorchiida</taxon>
        <taxon>Troglotremata</taxon>
        <taxon>Troglotrematidae</taxon>
        <taxon>Paragonimus</taxon>
    </lineage>
</organism>
<comment type="caution">
    <text evidence="1">The sequence shown here is derived from an EMBL/GenBank/DDBJ whole genome shotgun (WGS) entry which is preliminary data.</text>
</comment>
<keyword evidence="2" id="KW-1185">Reference proteome</keyword>
<dbReference type="Proteomes" id="UP000699462">
    <property type="component" value="Unassembled WGS sequence"/>
</dbReference>